<dbReference type="InterPro" id="IPR001387">
    <property type="entry name" value="Cro/C1-type_HTH"/>
</dbReference>
<organism evidence="2 3">
    <name type="scientific">Dickeya dadantii (strain 3937)</name>
    <name type="common">Erwinia chrysanthemi (strain 3937)</name>
    <dbReference type="NCBI Taxonomy" id="198628"/>
    <lineage>
        <taxon>Bacteria</taxon>
        <taxon>Pseudomonadati</taxon>
        <taxon>Pseudomonadota</taxon>
        <taxon>Gammaproteobacteria</taxon>
        <taxon>Enterobacterales</taxon>
        <taxon>Pectobacteriaceae</taxon>
        <taxon>Dickeya</taxon>
    </lineage>
</organism>
<dbReference type="AlphaFoldDB" id="E0SGQ9"/>
<dbReference type="STRING" id="198628.Dda3937_04514"/>
<dbReference type="Proteomes" id="UP000006859">
    <property type="component" value="Chromosome"/>
</dbReference>
<evidence type="ECO:0000259" key="1">
    <source>
        <dbReference type="PROSITE" id="PS50943"/>
    </source>
</evidence>
<sequence>MLTCVSYRMRYKSDDFMLKWHVYVTIGVPMKITNTMTDFAINKELFRRLEVYRQARGVSQEALVDSLGISRPTYARLEKGTCSFSTFIAVLRQLNLLEGLDALVPEPTMRPSDIIAYNSKRKVRHGSGVAGNAHYRVTNSSNAKTLSQNGVRAMLANRKKFKVE</sequence>
<dbReference type="Gene3D" id="1.10.260.40">
    <property type="entry name" value="lambda repressor-like DNA-binding domains"/>
    <property type="match status" value="1"/>
</dbReference>
<dbReference type="CDD" id="cd00093">
    <property type="entry name" value="HTH_XRE"/>
    <property type="match status" value="1"/>
</dbReference>
<proteinExistence type="predicted"/>
<protein>
    <submittedName>
        <fullName evidence="2">Transcriptional regulator-like protein</fullName>
    </submittedName>
</protein>
<dbReference type="KEGG" id="ddd:Dda3937_04514"/>
<dbReference type="GO" id="GO:0003677">
    <property type="term" value="F:DNA binding"/>
    <property type="evidence" value="ECO:0007669"/>
    <property type="project" value="InterPro"/>
</dbReference>
<reference evidence="2 3" key="1">
    <citation type="journal article" date="2011" name="J. Bacteriol.">
        <title>Genome sequence of the plant-pathogenic bacterium Dickeya dadantii 3937.</title>
        <authorList>
            <person name="Glasner J.D."/>
            <person name="Yang C.H."/>
            <person name="Reverchon S."/>
            <person name="Hugouvieux-Cotte-Pattat N."/>
            <person name="Condemine G."/>
            <person name="Bohin J.P."/>
            <person name="Van Gijsegem F."/>
            <person name="Yang S."/>
            <person name="Franza T."/>
            <person name="Expert D."/>
            <person name="Plunkett G. III"/>
            <person name="San Francisco M.J."/>
            <person name="Charkowski A.O."/>
            <person name="Py B."/>
            <person name="Bell K."/>
            <person name="Rauscher L."/>
            <person name="Rodriguez-Palenzuela P."/>
            <person name="Toussaint A."/>
            <person name="Holeva M.C."/>
            <person name="He S.Y."/>
            <person name="Douet V."/>
            <person name="Boccara M."/>
            <person name="Blanco C."/>
            <person name="Toth I."/>
            <person name="Anderson B.D."/>
            <person name="Biehl B.S."/>
            <person name="Mau B."/>
            <person name="Flynn S.M."/>
            <person name="Barras F."/>
            <person name="Lindeberg M."/>
            <person name="Birch P.R."/>
            <person name="Tsuyumu S."/>
            <person name="Shi X."/>
            <person name="Hibbing M."/>
            <person name="Yap M.N."/>
            <person name="Carpentier M."/>
            <person name="Dassa E."/>
            <person name="Umehara M."/>
            <person name="Kim J.F."/>
            <person name="Rusch M."/>
            <person name="Soni P."/>
            <person name="Mayhew G.F."/>
            <person name="Fouts D.E."/>
            <person name="Gill S.R."/>
            <person name="Blattner F.R."/>
            <person name="Keen N.T."/>
            <person name="Perna N.T."/>
        </authorList>
    </citation>
    <scope>NUCLEOTIDE SEQUENCE [LARGE SCALE GENOMIC DNA]</scope>
    <source>
        <strain evidence="2 3">3937</strain>
    </source>
</reference>
<accession>E0SGQ9</accession>
<keyword evidence="3" id="KW-1185">Reference proteome</keyword>
<dbReference type="EMBL" id="CP002038">
    <property type="protein sequence ID" value="ADM97708.1"/>
    <property type="molecule type" value="Genomic_DNA"/>
</dbReference>
<dbReference type="HOGENOM" id="CLU_1884980_0_0_6"/>
<dbReference type="Pfam" id="PF13560">
    <property type="entry name" value="HTH_31"/>
    <property type="match status" value="1"/>
</dbReference>
<feature type="domain" description="HTH cro/C1-type" evidence="1">
    <location>
        <begin position="49"/>
        <end position="100"/>
    </location>
</feature>
<dbReference type="SMART" id="SM00530">
    <property type="entry name" value="HTH_XRE"/>
    <property type="match status" value="1"/>
</dbReference>
<evidence type="ECO:0000313" key="2">
    <source>
        <dbReference type="EMBL" id="ADM97708.1"/>
    </source>
</evidence>
<gene>
    <name evidence="2" type="ordered locus">Dda3937_04514</name>
</gene>
<dbReference type="PROSITE" id="PS50943">
    <property type="entry name" value="HTH_CROC1"/>
    <property type="match status" value="1"/>
</dbReference>
<dbReference type="SUPFAM" id="SSF47413">
    <property type="entry name" value="lambda repressor-like DNA-binding domains"/>
    <property type="match status" value="1"/>
</dbReference>
<evidence type="ECO:0000313" key="3">
    <source>
        <dbReference type="Proteomes" id="UP000006859"/>
    </source>
</evidence>
<dbReference type="InterPro" id="IPR010982">
    <property type="entry name" value="Lambda_DNA-bd_dom_sf"/>
</dbReference>
<dbReference type="eggNOG" id="COG1476">
    <property type="taxonomic scope" value="Bacteria"/>
</dbReference>
<name>E0SGQ9_DICD3</name>